<evidence type="ECO:0000313" key="1">
    <source>
        <dbReference type="EMBL" id="ERT09501.1"/>
    </source>
</evidence>
<protein>
    <submittedName>
        <fullName evidence="1">Uncharacterized protein</fullName>
    </submittedName>
</protein>
<comment type="caution">
    <text evidence="1">The sequence shown here is derived from an EMBL/GenBank/DDBJ whole genome shotgun (WGS) entry which is preliminary data.</text>
</comment>
<reference evidence="1 2" key="1">
    <citation type="journal article" date="2013" name="Front. Microbiol.">
        <title>Comparative genomic analyses of the cyanobacterium, Lyngbya aestuarii BL J, a powerful hydrogen producer.</title>
        <authorList>
            <person name="Kothari A."/>
            <person name="Vaughn M."/>
            <person name="Garcia-Pichel F."/>
        </authorList>
    </citation>
    <scope>NUCLEOTIDE SEQUENCE [LARGE SCALE GENOMIC DNA]</scope>
    <source>
        <strain evidence="1 2">BL J</strain>
    </source>
</reference>
<sequence length="63" mass="7284">MLVSIDQSLPKLRDHFPVNLFLRGIVINDLIYFLPNPLVSKSVAGKLTTFYNIYSNPEWFVNN</sequence>
<dbReference type="AlphaFoldDB" id="U7QSW4"/>
<evidence type="ECO:0000313" key="2">
    <source>
        <dbReference type="Proteomes" id="UP000017127"/>
    </source>
</evidence>
<name>U7QSW4_9CYAN</name>
<dbReference type="EMBL" id="AUZM01000003">
    <property type="protein sequence ID" value="ERT09501.1"/>
    <property type="molecule type" value="Genomic_DNA"/>
</dbReference>
<keyword evidence="2" id="KW-1185">Reference proteome</keyword>
<gene>
    <name evidence="1" type="ORF">M595_0619</name>
</gene>
<accession>U7QSW4</accession>
<proteinExistence type="predicted"/>
<dbReference type="Proteomes" id="UP000017127">
    <property type="component" value="Unassembled WGS sequence"/>
</dbReference>
<organism evidence="1 2">
    <name type="scientific">Lyngbya aestuarii BL J</name>
    <dbReference type="NCBI Taxonomy" id="1348334"/>
    <lineage>
        <taxon>Bacteria</taxon>
        <taxon>Bacillati</taxon>
        <taxon>Cyanobacteriota</taxon>
        <taxon>Cyanophyceae</taxon>
        <taxon>Oscillatoriophycideae</taxon>
        <taxon>Oscillatoriales</taxon>
        <taxon>Microcoleaceae</taxon>
        <taxon>Lyngbya</taxon>
    </lineage>
</organism>